<evidence type="ECO:0000256" key="5">
    <source>
        <dbReference type="ARBA" id="ARBA00023444"/>
    </source>
</evidence>
<evidence type="ECO:0000256" key="8">
    <source>
        <dbReference type="ARBA" id="ARBA00048470"/>
    </source>
</evidence>
<dbReference type="PANTHER" id="PTHR43413:SF1">
    <property type="entry name" value="SIROHEME DECARBOXYLASE NIRL SUBUNIT"/>
    <property type="match status" value="1"/>
</dbReference>
<dbReference type="EMBL" id="LT838272">
    <property type="protein sequence ID" value="SMB98135.1"/>
    <property type="molecule type" value="Genomic_DNA"/>
</dbReference>
<dbReference type="Pfam" id="PF22451">
    <property type="entry name" value="NirdL-like_HTH"/>
    <property type="match status" value="1"/>
</dbReference>
<keyword evidence="2" id="KW-0238">DNA-binding</keyword>
<evidence type="ECO:0000256" key="3">
    <source>
        <dbReference type="ARBA" id="ARBA00023163"/>
    </source>
</evidence>
<keyword evidence="3" id="KW-0804">Transcription</keyword>
<dbReference type="STRING" id="698762.SAMN00808754_2148"/>
<reference evidence="10 11" key="1">
    <citation type="submission" date="2017-04" db="EMBL/GenBank/DDBJ databases">
        <authorList>
            <person name="Afonso C.L."/>
            <person name="Miller P.J."/>
            <person name="Scott M.A."/>
            <person name="Spackman E."/>
            <person name="Goraichik I."/>
            <person name="Dimitrov K.M."/>
            <person name="Suarez D.L."/>
            <person name="Swayne D.E."/>
        </authorList>
    </citation>
    <scope>NUCLEOTIDE SEQUENCE [LARGE SCALE GENOMIC DNA]</scope>
    <source>
        <strain evidence="10 11">ToBE</strain>
    </source>
</reference>
<evidence type="ECO:0000259" key="9">
    <source>
        <dbReference type="PROSITE" id="PS50956"/>
    </source>
</evidence>
<feature type="domain" description="HTH asnC-type" evidence="9">
    <location>
        <begin position="1"/>
        <end position="65"/>
    </location>
</feature>
<accession>A0A1W1VXQ1</accession>
<evidence type="ECO:0000256" key="4">
    <source>
        <dbReference type="ARBA" id="ARBA00023239"/>
    </source>
</evidence>
<dbReference type="Proteomes" id="UP000192569">
    <property type="component" value="Chromosome I"/>
</dbReference>
<keyword evidence="1" id="KW-0805">Transcription regulation</keyword>
<name>A0A1W1VXQ1_9FIRM</name>
<evidence type="ECO:0000256" key="7">
    <source>
        <dbReference type="ARBA" id="ARBA00023471"/>
    </source>
</evidence>
<keyword evidence="4" id="KW-0456">Lyase</keyword>
<dbReference type="SUPFAM" id="SSF46785">
    <property type="entry name" value="Winged helix' DNA-binding domain"/>
    <property type="match status" value="1"/>
</dbReference>
<evidence type="ECO:0000256" key="1">
    <source>
        <dbReference type="ARBA" id="ARBA00023015"/>
    </source>
</evidence>
<comment type="pathway">
    <text evidence="5">Porphyrin-containing compound metabolism.</text>
</comment>
<organism evidence="10 11">
    <name type="scientific">Thermanaeromonas toyohensis ToBE</name>
    <dbReference type="NCBI Taxonomy" id="698762"/>
    <lineage>
        <taxon>Bacteria</taxon>
        <taxon>Bacillati</taxon>
        <taxon>Bacillota</taxon>
        <taxon>Clostridia</taxon>
        <taxon>Neomoorellales</taxon>
        <taxon>Neomoorellaceae</taxon>
        <taxon>Thermanaeromonas</taxon>
    </lineage>
</organism>
<dbReference type="CDD" id="cd00090">
    <property type="entry name" value="HTH_ARSR"/>
    <property type="match status" value="1"/>
</dbReference>
<dbReference type="RefSeq" id="WP_231967707.1">
    <property type="nucleotide sequence ID" value="NZ_LT838272.1"/>
</dbReference>
<dbReference type="PROSITE" id="PS50956">
    <property type="entry name" value="HTH_ASNC_2"/>
    <property type="match status" value="1"/>
</dbReference>
<evidence type="ECO:0000313" key="11">
    <source>
        <dbReference type="Proteomes" id="UP000192569"/>
    </source>
</evidence>
<evidence type="ECO:0000313" key="10">
    <source>
        <dbReference type="EMBL" id="SMB98135.1"/>
    </source>
</evidence>
<evidence type="ECO:0000256" key="2">
    <source>
        <dbReference type="ARBA" id="ARBA00023125"/>
    </source>
</evidence>
<dbReference type="GO" id="GO:0016829">
    <property type="term" value="F:lyase activity"/>
    <property type="evidence" value="ECO:0007669"/>
    <property type="project" value="UniProtKB-KW"/>
</dbReference>
<dbReference type="InterPro" id="IPR036388">
    <property type="entry name" value="WH-like_DNA-bd_sf"/>
</dbReference>
<dbReference type="Pfam" id="PF17805">
    <property type="entry name" value="AsnC_trans_reg2"/>
    <property type="match status" value="1"/>
</dbReference>
<dbReference type="InterPro" id="IPR040523">
    <property type="entry name" value="AsnC_trans_reg2"/>
</dbReference>
<keyword evidence="11" id="KW-1185">Reference proteome</keyword>
<dbReference type="AlphaFoldDB" id="A0A1W1VXQ1"/>
<dbReference type="EC" id="4.1.1.111" evidence="7"/>
<dbReference type="InterPro" id="IPR000485">
    <property type="entry name" value="AsnC-type_HTH_dom"/>
</dbReference>
<comment type="catalytic activity">
    <reaction evidence="8">
        <text>siroheme + 2 H(+) = 12,18-didecarboxysiroheme + 2 CO2</text>
        <dbReference type="Rhea" id="RHEA:19093"/>
        <dbReference type="ChEBI" id="CHEBI:15378"/>
        <dbReference type="ChEBI" id="CHEBI:16526"/>
        <dbReference type="ChEBI" id="CHEBI:60052"/>
        <dbReference type="ChEBI" id="CHEBI:140497"/>
        <dbReference type="EC" id="4.1.1.111"/>
    </reaction>
</comment>
<dbReference type="Gene3D" id="1.10.10.10">
    <property type="entry name" value="Winged helix-like DNA-binding domain superfamily/Winged helix DNA-binding domain"/>
    <property type="match status" value="1"/>
</dbReference>
<dbReference type="InterPro" id="IPR050684">
    <property type="entry name" value="HTH-Siroheme_Decarb"/>
</dbReference>
<gene>
    <name evidence="10" type="ORF">SAMN00808754_2148</name>
</gene>
<dbReference type="SMART" id="SM00344">
    <property type="entry name" value="HTH_ASNC"/>
    <property type="match status" value="1"/>
</dbReference>
<dbReference type="InterPro" id="IPR019888">
    <property type="entry name" value="Tscrpt_reg_AsnC-like"/>
</dbReference>
<dbReference type="InterPro" id="IPR036390">
    <property type="entry name" value="WH_DNA-bd_sf"/>
</dbReference>
<evidence type="ECO:0000256" key="6">
    <source>
        <dbReference type="ARBA" id="ARBA00023457"/>
    </source>
</evidence>
<protein>
    <recommendedName>
        <fullName evidence="7">siroheme decarboxylase</fullName>
        <ecNumber evidence="7">4.1.1.111</ecNumber>
    </recommendedName>
</protein>
<proteinExistence type="inferred from homology"/>
<dbReference type="GO" id="GO:0043565">
    <property type="term" value="F:sequence-specific DNA binding"/>
    <property type="evidence" value="ECO:0007669"/>
    <property type="project" value="InterPro"/>
</dbReference>
<dbReference type="InterPro" id="IPR019885">
    <property type="entry name" value="Tscrpt_reg_HTH_AsnC-type_CS"/>
</dbReference>
<comment type="similarity">
    <text evidence="6">Belongs to the Ahb/Nir family.</text>
</comment>
<dbReference type="InterPro" id="IPR053953">
    <property type="entry name" value="NirdL-like_HTH"/>
</dbReference>
<dbReference type="Gene3D" id="3.30.70.3460">
    <property type="match status" value="1"/>
</dbReference>
<dbReference type="PROSITE" id="PS00519">
    <property type="entry name" value="HTH_ASNC_1"/>
    <property type="match status" value="1"/>
</dbReference>
<sequence length="159" mass="18417">MDELDRQLLNIIQEQFPLTPRPYLEIAQRLGISEGEVIARLKELKKKGIIRRIGAVFNLRKLGYVSTLCALKVPLERLEEVARIVNSFPGITHNYLREDEYNMWFTLIGPSRQHLEQVMNEIKIRTGLTDLLELPAERPFKIRVNFEFKDGEDSGSPVI</sequence>
<dbReference type="InterPro" id="IPR011991">
    <property type="entry name" value="ArsR-like_HTH"/>
</dbReference>
<dbReference type="PANTHER" id="PTHR43413">
    <property type="entry name" value="TRANSCRIPTIONAL REGULATOR, ASNC FAMILY"/>
    <property type="match status" value="1"/>
</dbReference>